<evidence type="ECO:0008006" key="4">
    <source>
        <dbReference type="Google" id="ProtNLM"/>
    </source>
</evidence>
<evidence type="ECO:0000256" key="1">
    <source>
        <dbReference type="SAM" id="Coils"/>
    </source>
</evidence>
<dbReference type="Proteomes" id="UP000292408">
    <property type="component" value="Unassembled WGS sequence"/>
</dbReference>
<evidence type="ECO:0000313" key="2">
    <source>
        <dbReference type="EMBL" id="RZT57482.1"/>
    </source>
</evidence>
<sequence length="473" mass="52480">METMRDLVGKVVLLGQAYFEKYSGSEIVTLEIAESYAARGARVLIACRTRGEPILNEVAGQDGIEVYDWASAELDAIIRESDLYLAWIQHHVIPPALFLGDAATPTIFAHLSAIHPLEFPLLDAVEETLASLVVFTSPEARDEMTAAGSLLGVPSDRVEIFPNPAPSSFHRQTSSVSAGPPWRICVVSNHPPEELTRALELLDDRFEVVRIGRRGGPSSTVQRVDADLIDSVHAVITIGKTVQYALVRGRAVFCYDHFGGPGWLTAENIEAASRRNYSGRGYEKMAAEAIAHAIREGIEDAQMFAGGRVEHSRGQYDLDATLRKFEEIVHRQSRSTNTSLLQLTSEHIRIQQLVTRLSKDWSGADRAAATEASARRRAERRMRSTEEKTRLLQSALDERNERLRHLEEELGRANTLADRASQEIGALRDQLTDLSLSHREALAVNQAMENTLSWKITSPLRAMRRVFAPGRSG</sequence>
<comment type="caution">
    <text evidence="2">The sequence shown here is derived from an EMBL/GenBank/DDBJ whole genome shotgun (WGS) entry which is preliminary data.</text>
</comment>
<dbReference type="SUPFAM" id="SSF53756">
    <property type="entry name" value="UDP-Glycosyltransferase/glycogen phosphorylase"/>
    <property type="match status" value="1"/>
</dbReference>
<dbReference type="AlphaFoldDB" id="A0A4Q7TEW3"/>
<keyword evidence="3" id="KW-1185">Reference proteome</keyword>
<name>A0A4Q7TEW3_9MICO</name>
<evidence type="ECO:0000313" key="3">
    <source>
        <dbReference type="Proteomes" id="UP000292408"/>
    </source>
</evidence>
<keyword evidence="1" id="KW-0175">Coiled coil</keyword>
<gene>
    <name evidence="2" type="ORF">EV140_2600</name>
</gene>
<proteinExistence type="predicted"/>
<feature type="coiled-coil region" evidence="1">
    <location>
        <begin position="375"/>
        <end position="423"/>
    </location>
</feature>
<dbReference type="EMBL" id="SGXT01000019">
    <property type="protein sequence ID" value="RZT57482.1"/>
    <property type="molecule type" value="Genomic_DNA"/>
</dbReference>
<accession>A0A4Q7TEW3</accession>
<reference evidence="2 3" key="1">
    <citation type="journal article" date="2015" name="Stand. Genomic Sci.">
        <title>Genomic Encyclopedia of Bacterial and Archaeal Type Strains, Phase III: the genomes of soil and plant-associated and newly described type strains.</title>
        <authorList>
            <person name="Whitman W.B."/>
            <person name="Woyke T."/>
            <person name="Klenk H.P."/>
            <person name="Zhou Y."/>
            <person name="Lilburn T.G."/>
            <person name="Beck B.J."/>
            <person name="De Vos P."/>
            <person name="Vandamme P."/>
            <person name="Eisen J.A."/>
            <person name="Garrity G."/>
            <person name="Hugenholtz P."/>
            <person name="Kyrpides N.C."/>
        </authorList>
    </citation>
    <scope>NUCLEOTIDE SEQUENCE [LARGE SCALE GENOMIC DNA]</scope>
    <source>
        <strain evidence="2 3">AC4r</strain>
    </source>
</reference>
<protein>
    <recommendedName>
        <fullName evidence="4">Glycosyltransferase</fullName>
    </recommendedName>
</protein>
<organism evidence="2 3">
    <name type="scientific">Microcella alkaliphila</name>
    <dbReference type="NCBI Taxonomy" id="279828"/>
    <lineage>
        <taxon>Bacteria</taxon>
        <taxon>Bacillati</taxon>
        <taxon>Actinomycetota</taxon>
        <taxon>Actinomycetes</taxon>
        <taxon>Micrococcales</taxon>
        <taxon>Microbacteriaceae</taxon>
        <taxon>Microcella</taxon>
    </lineage>
</organism>